<comment type="caution">
    <text evidence="2">The sequence shown here is derived from an EMBL/GenBank/DDBJ whole genome shotgun (WGS) entry which is preliminary data.</text>
</comment>
<keyword evidence="3" id="KW-1185">Reference proteome</keyword>
<reference evidence="2 3" key="2">
    <citation type="submission" date="2020-03" db="EMBL/GenBank/DDBJ databases">
        <authorList>
            <person name="Ichikawa N."/>
            <person name="Kimura A."/>
            <person name="Kitahashi Y."/>
            <person name="Uohara A."/>
        </authorList>
    </citation>
    <scope>NUCLEOTIDE SEQUENCE [LARGE SCALE GENOMIC DNA]</scope>
    <source>
        <strain evidence="2 3">NBRC 108639</strain>
    </source>
</reference>
<sequence>MRTGGGREAVGVKEKVRLPLPEATMTTNTGQVKVPAHALEKAEAPGHMLTTAAARALAVLRISTGIVFLWAFLDKTFGFGFATPDERAWINGGSPTKGFLSRVEVGPFQSISHDMAGLWWVDALFMIGMGAVGLALIAGVGLRVAAAAGSLIMVMMWAAEFPPDRFTAAGEASGSTNPFMDYHLIYAIVLVVLALTYAGHTWGLGRLWARLPFVQKNRWMI</sequence>
<reference evidence="2 3" key="1">
    <citation type="submission" date="2020-03" db="EMBL/GenBank/DDBJ databases">
        <title>Whole genome shotgun sequence of Phytohabitans houttuyneae NBRC 108639.</title>
        <authorList>
            <person name="Komaki H."/>
            <person name="Tamura T."/>
        </authorList>
    </citation>
    <scope>NUCLEOTIDE SEQUENCE [LARGE SCALE GENOMIC DNA]</scope>
    <source>
        <strain evidence="2 3">NBRC 108639</strain>
    </source>
</reference>
<feature type="transmembrane region" description="Helical" evidence="1">
    <location>
        <begin position="117"/>
        <end position="137"/>
    </location>
</feature>
<evidence type="ECO:0000313" key="3">
    <source>
        <dbReference type="Proteomes" id="UP000482800"/>
    </source>
</evidence>
<keyword evidence="1" id="KW-1133">Transmembrane helix</keyword>
<keyword evidence="1" id="KW-0472">Membrane</keyword>
<proteinExistence type="predicted"/>
<evidence type="ECO:0000256" key="1">
    <source>
        <dbReference type="SAM" id="Phobius"/>
    </source>
</evidence>
<feature type="transmembrane region" description="Helical" evidence="1">
    <location>
        <begin position="52"/>
        <end position="73"/>
    </location>
</feature>
<evidence type="ECO:0000313" key="2">
    <source>
        <dbReference type="EMBL" id="GFJ81561.1"/>
    </source>
</evidence>
<feature type="transmembrane region" description="Helical" evidence="1">
    <location>
        <begin position="144"/>
        <end position="163"/>
    </location>
</feature>
<protein>
    <submittedName>
        <fullName evidence="2">Membrane protein</fullName>
    </submittedName>
</protein>
<feature type="transmembrane region" description="Helical" evidence="1">
    <location>
        <begin position="183"/>
        <end position="209"/>
    </location>
</feature>
<keyword evidence="1" id="KW-0812">Transmembrane</keyword>
<dbReference type="AlphaFoldDB" id="A0A6V8KGF3"/>
<dbReference type="EMBL" id="BLPF01000002">
    <property type="protein sequence ID" value="GFJ81561.1"/>
    <property type="molecule type" value="Genomic_DNA"/>
</dbReference>
<accession>A0A6V8KGF3</accession>
<organism evidence="2 3">
    <name type="scientific">Phytohabitans houttuyneae</name>
    <dbReference type="NCBI Taxonomy" id="1076126"/>
    <lineage>
        <taxon>Bacteria</taxon>
        <taxon>Bacillati</taxon>
        <taxon>Actinomycetota</taxon>
        <taxon>Actinomycetes</taxon>
        <taxon>Micromonosporales</taxon>
        <taxon>Micromonosporaceae</taxon>
    </lineage>
</organism>
<gene>
    <name evidence="2" type="ORF">Phou_057410</name>
</gene>
<dbReference type="Proteomes" id="UP000482800">
    <property type="component" value="Unassembled WGS sequence"/>
</dbReference>
<name>A0A6V8KGF3_9ACTN</name>